<sequence>MITDNSSSHRIPSNPSPKLSTYFTQWLFPHTAAILSMFLSQNLHSSSGFARCVILDLIGSYTSVNIANSRPVSCLTYRHNIEQLVTVWNFLMESYYGFWWCGGKQLEIDPLDPKMSQIHLVPVLRFAT</sequence>
<proteinExistence type="predicted"/>
<dbReference type="Proteomes" id="UP000297299">
    <property type="component" value="Unassembled WGS sequence"/>
</dbReference>
<name>A0A4Y8DEY5_9HELO</name>
<accession>A0A4Y8DEY5</accession>
<organism evidence="1 2">
    <name type="scientific">Botryotinia calthae</name>
    <dbReference type="NCBI Taxonomy" id="38488"/>
    <lineage>
        <taxon>Eukaryota</taxon>
        <taxon>Fungi</taxon>
        <taxon>Dikarya</taxon>
        <taxon>Ascomycota</taxon>
        <taxon>Pezizomycotina</taxon>
        <taxon>Leotiomycetes</taxon>
        <taxon>Helotiales</taxon>
        <taxon>Sclerotiniaceae</taxon>
        <taxon>Botryotinia</taxon>
    </lineage>
</organism>
<dbReference type="AlphaFoldDB" id="A0A4Y8DEY5"/>
<dbReference type="OrthoDB" id="10513286at2759"/>
<gene>
    <name evidence="1" type="ORF">BOTCAL_0022g00230</name>
</gene>
<evidence type="ECO:0000313" key="2">
    <source>
        <dbReference type="Proteomes" id="UP000297299"/>
    </source>
</evidence>
<dbReference type="EMBL" id="PHWZ01000022">
    <property type="protein sequence ID" value="TEY84078.1"/>
    <property type="molecule type" value="Genomic_DNA"/>
</dbReference>
<protein>
    <submittedName>
        <fullName evidence="1">Uncharacterized protein</fullName>
    </submittedName>
</protein>
<reference evidence="1 2" key="1">
    <citation type="submission" date="2017-11" db="EMBL/GenBank/DDBJ databases">
        <title>Comparative genomics of Botrytis spp.</title>
        <authorList>
            <person name="Valero-Jimenez C.A."/>
            <person name="Tapia P."/>
            <person name="Veloso J."/>
            <person name="Silva-Moreno E."/>
            <person name="Staats M."/>
            <person name="Valdes J.H."/>
            <person name="Van Kan J.A.L."/>
        </authorList>
    </citation>
    <scope>NUCLEOTIDE SEQUENCE [LARGE SCALE GENOMIC DNA]</scope>
    <source>
        <strain evidence="1 2">MUCL2830</strain>
    </source>
</reference>
<comment type="caution">
    <text evidence="1">The sequence shown here is derived from an EMBL/GenBank/DDBJ whole genome shotgun (WGS) entry which is preliminary data.</text>
</comment>
<evidence type="ECO:0000313" key="1">
    <source>
        <dbReference type="EMBL" id="TEY84078.1"/>
    </source>
</evidence>
<keyword evidence="2" id="KW-1185">Reference proteome</keyword>